<dbReference type="Pfam" id="PF26524">
    <property type="entry name" value="ARM_7"/>
    <property type="match status" value="1"/>
</dbReference>
<feature type="domain" description="ARM repeat N-terminal plant" evidence="2">
    <location>
        <begin position="7"/>
        <end position="246"/>
    </location>
</feature>
<dbReference type="InterPro" id="IPR058868">
    <property type="entry name" value="ARM_7"/>
</dbReference>
<accession>A0AAV5I5N9</accession>
<dbReference type="Proteomes" id="UP001054252">
    <property type="component" value="Unassembled WGS sequence"/>
</dbReference>
<dbReference type="EMBL" id="BPVZ01000008">
    <property type="protein sequence ID" value="GKU94841.1"/>
    <property type="molecule type" value="Genomic_DNA"/>
</dbReference>
<dbReference type="PANTHER" id="PTHR46578">
    <property type="entry name" value="ARM-REPEAT/TETRATRICOPEPTIDE REPEAT (TPR)-LIKE PROTEIN"/>
    <property type="match status" value="1"/>
</dbReference>
<name>A0AAV5I5N9_9ROSI</name>
<reference evidence="3 4" key="1">
    <citation type="journal article" date="2021" name="Commun. Biol.">
        <title>The genome of Shorea leprosula (Dipterocarpaceae) highlights the ecological relevance of drought in aseasonal tropical rainforests.</title>
        <authorList>
            <person name="Ng K.K.S."/>
            <person name="Kobayashi M.J."/>
            <person name="Fawcett J.A."/>
            <person name="Hatakeyama M."/>
            <person name="Paape T."/>
            <person name="Ng C.H."/>
            <person name="Ang C.C."/>
            <person name="Tnah L.H."/>
            <person name="Lee C.T."/>
            <person name="Nishiyama T."/>
            <person name="Sese J."/>
            <person name="O'Brien M.J."/>
            <person name="Copetti D."/>
            <person name="Mohd Noor M.I."/>
            <person name="Ong R.C."/>
            <person name="Putra M."/>
            <person name="Sireger I.Z."/>
            <person name="Indrioko S."/>
            <person name="Kosugi Y."/>
            <person name="Izuno A."/>
            <person name="Isagi Y."/>
            <person name="Lee S.L."/>
            <person name="Shimizu K.K."/>
        </authorList>
    </citation>
    <scope>NUCLEOTIDE SEQUENCE [LARGE SCALE GENOMIC DNA]</scope>
    <source>
        <strain evidence="3">214</strain>
    </source>
</reference>
<dbReference type="InterPro" id="IPR011989">
    <property type="entry name" value="ARM-like"/>
</dbReference>
<dbReference type="SUPFAM" id="SSF48371">
    <property type="entry name" value="ARM repeat"/>
    <property type="match status" value="1"/>
</dbReference>
<dbReference type="InterPro" id="IPR016024">
    <property type="entry name" value="ARM-type_fold"/>
</dbReference>
<comment type="caution">
    <text evidence="3">The sequence shown here is derived from an EMBL/GenBank/DDBJ whole genome shotgun (WGS) entry which is preliminary data.</text>
</comment>
<organism evidence="3 4">
    <name type="scientific">Rubroshorea leprosula</name>
    <dbReference type="NCBI Taxonomy" id="152421"/>
    <lineage>
        <taxon>Eukaryota</taxon>
        <taxon>Viridiplantae</taxon>
        <taxon>Streptophyta</taxon>
        <taxon>Embryophyta</taxon>
        <taxon>Tracheophyta</taxon>
        <taxon>Spermatophyta</taxon>
        <taxon>Magnoliopsida</taxon>
        <taxon>eudicotyledons</taxon>
        <taxon>Gunneridae</taxon>
        <taxon>Pentapetalae</taxon>
        <taxon>rosids</taxon>
        <taxon>malvids</taxon>
        <taxon>Malvales</taxon>
        <taxon>Dipterocarpaceae</taxon>
        <taxon>Rubroshorea</taxon>
    </lineage>
</organism>
<dbReference type="AlphaFoldDB" id="A0AAV5I5N9"/>
<dbReference type="Gene3D" id="1.25.10.10">
    <property type="entry name" value="Leucine-rich Repeat Variant"/>
    <property type="match status" value="1"/>
</dbReference>
<evidence type="ECO:0000313" key="4">
    <source>
        <dbReference type="Proteomes" id="UP001054252"/>
    </source>
</evidence>
<sequence length="547" mass="62924">MPSKEPPCNKLYCFFCTMKEPEPSLRRAKLAHCFKELPLRDDPEDVLVLSGLWSIAMTQPDDPEFPSLGIFECMTKLIQKGINDQNWLLKDQNIYIPYYAAHIIGSYTMNRADFAERTVKAGAVLALLELLRGKMSWVEQRAAVRALGHVAGHDNTFQAIAAHEAEIVDLAMEISCNCIAEIDKDFVGVKRRKRLKYHRDLLTRGHGGAELENRKAEEWASQLQCWSLYILNCFACKQRSLNKICNKDFLNKLCQIWGGLVNRNSPAGIGLIRTLCETKAGRENIANSKEVLRSLCNVSRSSDDWQFMAIDCLLLLLKDPVVRNQVIDIAALYLVDLVELRSLGGRNRVGEEITQIILKDYHRIKYGNMKLKSRRAEKALEEIWDLKVEKRKREKLMSEEELKQREVLAYDMKGLARESLMDCLMFINGRMRSEKRHLKGVKIPYYAARMINKQMNATWLFGDVQTKNCEISEEGKDKSNGQFQLQEMLLMMKKTDVKNRISPVKGVPAGEGQLVEKRWNRKLERQERRRKGTRPRGATRLANVKMV</sequence>
<proteinExistence type="predicted"/>
<evidence type="ECO:0000259" key="2">
    <source>
        <dbReference type="Pfam" id="PF26524"/>
    </source>
</evidence>
<dbReference type="PANTHER" id="PTHR46578:SF4">
    <property type="entry name" value="ARM-REPEAT_TETRATRICOPEPTIDE REPEAT (TPR)-LIKE PROTEIN"/>
    <property type="match status" value="1"/>
</dbReference>
<protein>
    <recommendedName>
        <fullName evidence="2">ARM repeat N-terminal plant domain-containing protein</fullName>
    </recommendedName>
</protein>
<feature type="region of interest" description="Disordered" evidence="1">
    <location>
        <begin position="525"/>
        <end position="547"/>
    </location>
</feature>
<gene>
    <name evidence="3" type="ORF">SLEP1_g8276</name>
</gene>
<keyword evidence="4" id="KW-1185">Reference proteome</keyword>
<evidence type="ECO:0000313" key="3">
    <source>
        <dbReference type="EMBL" id="GKU94841.1"/>
    </source>
</evidence>
<evidence type="ECO:0000256" key="1">
    <source>
        <dbReference type="SAM" id="MobiDB-lite"/>
    </source>
</evidence>